<dbReference type="NCBIfam" id="TIGR00528">
    <property type="entry name" value="gcvT"/>
    <property type="match status" value="1"/>
</dbReference>
<dbReference type="EMBL" id="CP034593">
    <property type="protein sequence ID" value="AZQ76368.1"/>
    <property type="molecule type" value="Genomic_DNA"/>
</dbReference>
<organism evidence="10 11">
    <name type="scientific">Flaviflexus ciconiae</name>
    <dbReference type="NCBI Taxonomy" id="2496867"/>
    <lineage>
        <taxon>Bacteria</taxon>
        <taxon>Bacillati</taxon>
        <taxon>Actinomycetota</taxon>
        <taxon>Actinomycetes</taxon>
        <taxon>Actinomycetales</taxon>
        <taxon>Actinomycetaceae</taxon>
        <taxon>Flaviflexus</taxon>
    </lineage>
</organism>
<evidence type="ECO:0000256" key="6">
    <source>
        <dbReference type="ARBA" id="ARBA00047665"/>
    </source>
</evidence>
<keyword evidence="3" id="KW-0032">Aminotransferase</keyword>
<proteinExistence type="inferred from homology"/>
<protein>
    <recommendedName>
        <fullName evidence="2">aminomethyltransferase</fullName>
        <ecNumber evidence="2">2.1.2.10</ecNumber>
    </recommendedName>
    <alternativeName>
        <fullName evidence="5">Glycine cleavage system T protein</fullName>
    </alternativeName>
</protein>
<dbReference type="RefSeq" id="WP_126703176.1">
    <property type="nucleotide sequence ID" value="NZ_CP034593.1"/>
</dbReference>
<dbReference type="NCBIfam" id="NF001567">
    <property type="entry name" value="PRK00389.1"/>
    <property type="match status" value="1"/>
</dbReference>
<keyword evidence="4 10" id="KW-0808">Transferase</keyword>
<keyword evidence="11" id="KW-1185">Reference proteome</keyword>
<dbReference type="Proteomes" id="UP000280344">
    <property type="component" value="Chromosome"/>
</dbReference>
<dbReference type="PANTHER" id="PTHR43757:SF2">
    <property type="entry name" value="AMINOMETHYLTRANSFERASE, MITOCHONDRIAL"/>
    <property type="match status" value="1"/>
</dbReference>
<evidence type="ECO:0000256" key="4">
    <source>
        <dbReference type="ARBA" id="ARBA00022679"/>
    </source>
</evidence>
<accession>A0A3Q9G2S4</accession>
<dbReference type="Pfam" id="PF08669">
    <property type="entry name" value="GCV_T_C"/>
    <property type="match status" value="1"/>
</dbReference>
<evidence type="ECO:0000256" key="5">
    <source>
        <dbReference type="ARBA" id="ARBA00031395"/>
    </source>
</evidence>
<dbReference type="GO" id="GO:0008168">
    <property type="term" value="F:methyltransferase activity"/>
    <property type="evidence" value="ECO:0007669"/>
    <property type="project" value="UniProtKB-KW"/>
</dbReference>
<feature type="binding site" evidence="7">
    <location>
        <position position="203"/>
    </location>
    <ligand>
        <name>substrate</name>
    </ligand>
</feature>
<dbReference type="Gene3D" id="3.30.1360.120">
    <property type="entry name" value="Probable tRNA modification gtpase trme, domain 1"/>
    <property type="match status" value="1"/>
</dbReference>
<dbReference type="InterPro" id="IPR006223">
    <property type="entry name" value="GcvT"/>
</dbReference>
<dbReference type="OrthoDB" id="9774591at2"/>
<dbReference type="GO" id="GO:0006546">
    <property type="term" value="P:glycine catabolic process"/>
    <property type="evidence" value="ECO:0007669"/>
    <property type="project" value="InterPro"/>
</dbReference>
<dbReference type="InterPro" id="IPR029043">
    <property type="entry name" value="GcvT/YgfZ_C"/>
</dbReference>
<dbReference type="Gene3D" id="4.10.1250.10">
    <property type="entry name" value="Aminomethyltransferase fragment"/>
    <property type="match status" value="1"/>
</dbReference>
<comment type="catalytic activity">
    <reaction evidence="6">
        <text>N(6)-[(R)-S(8)-aminomethyldihydrolipoyl]-L-lysyl-[protein] + (6S)-5,6,7,8-tetrahydrofolate = N(6)-[(R)-dihydrolipoyl]-L-lysyl-[protein] + (6R)-5,10-methylene-5,6,7,8-tetrahydrofolate + NH4(+)</text>
        <dbReference type="Rhea" id="RHEA:16945"/>
        <dbReference type="Rhea" id="RHEA-COMP:10475"/>
        <dbReference type="Rhea" id="RHEA-COMP:10492"/>
        <dbReference type="ChEBI" id="CHEBI:15636"/>
        <dbReference type="ChEBI" id="CHEBI:28938"/>
        <dbReference type="ChEBI" id="CHEBI:57453"/>
        <dbReference type="ChEBI" id="CHEBI:83100"/>
        <dbReference type="ChEBI" id="CHEBI:83143"/>
        <dbReference type="EC" id="2.1.2.10"/>
    </reaction>
</comment>
<dbReference type="InterPro" id="IPR028896">
    <property type="entry name" value="GcvT/YgfZ/DmdA"/>
</dbReference>
<dbReference type="InterPro" id="IPR027266">
    <property type="entry name" value="TrmE/GcvT-like"/>
</dbReference>
<dbReference type="KEGG" id="flh:EJ997_02445"/>
<evidence type="ECO:0000256" key="3">
    <source>
        <dbReference type="ARBA" id="ARBA00022576"/>
    </source>
</evidence>
<dbReference type="GO" id="GO:0004047">
    <property type="term" value="F:aminomethyltransferase activity"/>
    <property type="evidence" value="ECO:0007669"/>
    <property type="project" value="UniProtKB-EC"/>
</dbReference>
<evidence type="ECO:0000256" key="7">
    <source>
        <dbReference type="PIRSR" id="PIRSR006487-1"/>
    </source>
</evidence>
<evidence type="ECO:0000313" key="10">
    <source>
        <dbReference type="EMBL" id="AZQ76368.1"/>
    </source>
</evidence>
<dbReference type="GO" id="GO:0005829">
    <property type="term" value="C:cytosol"/>
    <property type="evidence" value="ECO:0007669"/>
    <property type="project" value="TreeGrafter"/>
</dbReference>
<comment type="similarity">
    <text evidence="1">Belongs to the GcvT family.</text>
</comment>
<dbReference type="AlphaFoldDB" id="A0A3Q9G2S4"/>
<dbReference type="PIRSF" id="PIRSF006487">
    <property type="entry name" value="GcvT"/>
    <property type="match status" value="1"/>
</dbReference>
<dbReference type="SUPFAM" id="SSF103025">
    <property type="entry name" value="Folate-binding domain"/>
    <property type="match status" value="1"/>
</dbReference>
<feature type="domain" description="GCVT N-terminal" evidence="8">
    <location>
        <begin position="10"/>
        <end position="269"/>
    </location>
</feature>
<dbReference type="Gene3D" id="3.30.70.1400">
    <property type="entry name" value="Aminomethyltransferase beta-barrel domains"/>
    <property type="match status" value="1"/>
</dbReference>
<dbReference type="SUPFAM" id="SSF101790">
    <property type="entry name" value="Aminomethyltransferase beta-barrel domain"/>
    <property type="match status" value="1"/>
</dbReference>
<gene>
    <name evidence="10" type="primary">gcvT</name>
    <name evidence="10" type="ORF">EJ997_02445</name>
</gene>
<reference evidence="10 11" key="1">
    <citation type="submission" date="2018-12" db="EMBL/GenBank/DDBJ databases">
        <title>Complete genome sequence of Flaviflexus sp. H23T48.</title>
        <authorList>
            <person name="Bae J.-W."/>
            <person name="Lee J.-Y."/>
        </authorList>
    </citation>
    <scope>NUCLEOTIDE SEQUENCE [LARGE SCALE GENOMIC DNA]</scope>
    <source>
        <strain evidence="10 11">H23T48</strain>
    </source>
</reference>
<dbReference type="EC" id="2.1.2.10" evidence="2"/>
<dbReference type="GO" id="GO:0008483">
    <property type="term" value="F:transaminase activity"/>
    <property type="evidence" value="ECO:0007669"/>
    <property type="project" value="UniProtKB-KW"/>
</dbReference>
<evidence type="ECO:0000313" key="11">
    <source>
        <dbReference type="Proteomes" id="UP000280344"/>
    </source>
</evidence>
<evidence type="ECO:0000256" key="2">
    <source>
        <dbReference type="ARBA" id="ARBA00012616"/>
    </source>
</evidence>
<evidence type="ECO:0000256" key="1">
    <source>
        <dbReference type="ARBA" id="ARBA00008609"/>
    </source>
</evidence>
<dbReference type="GO" id="GO:0032259">
    <property type="term" value="P:methylation"/>
    <property type="evidence" value="ECO:0007669"/>
    <property type="project" value="UniProtKB-KW"/>
</dbReference>
<dbReference type="GO" id="GO:0005960">
    <property type="term" value="C:glycine cleavage complex"/>
    <property type="evidence" value="ECO:0007669"/>
    <property type="project" value="InterPro"/>
</dbReference>
<name>A0A3Q9G2S4_9ACTO</name>
<keyword evidence="10" id="KW-0489">Methyltransferase</keyword>
<feature type="domain" description="Aminomethyltransferase C-terminal" evidence="9">
    <location>
        <begin position="288"/>
        <end position="362"/>
    </location>
</feature>
<dbReference type="Gene3D" id="2.40.30.110">
    <property type="entry name" value="Aminomethyltransferase beta-barrel domains"/>
    <property type="match status" value="1"/>
</dbReference>
<dbReference type="InterPro" id="IPR013977">
    <property type="entry name" value="GcvT_C"/>
</dbReference>
<sequence>MSLNVTALETKHLELGATMTDFAGWNMPLRYTSDREEHTAVRERAGMFDLSHMGQIRVEGPDAGAVLDYSLVNILSGMPIGRARYSLMVDQAGGIIDDLIVYRNDDTDFLVIANGANRLTVADELTSRSAAIEARVAIQDNTESRCLIAVQGPASLDILLSIIDEEDRAAVAELGYYRHGRYALAGVPIHLARTGYTGERGYEVMADANAAIQLWDIIATAGEAHGLQPCGLSARDTLRLEAGMPLYGNELSRDVTPAGAGQGRVVKLDHEFVGAQALRSHGDPATSLYGLVGEGRRAARAGSLIRIDGEDVGEITSGVLSPTLGYPIALALLKPGIGEGQAVVADVRGKDQPMTVTALPFYQSNN</sequence>
<dbReference type="InterPro" id="IPR006222">
    <property type="entry name" value="GCVT_N"/>
</dbReference>
<evidence type="ECO:0000259" key="9">
    <source>
        <dbReference type="Pfam" id="PF08669"/>
    </source>
</evidence>
<dbReference type="Pfam" id="PF01571">
    <property type="entry name" value="GCV_T"/>
    <property type="match status" value="1"/>
</dbReference>
<dbReference type="PANTHER" id="PTHR43757">
    <property type="entry name" value="AMINOMETHYLTRANSFERASE"/>
    <property type="match status" value="1"/>
</dbReference>
<evidence type="ECO:0000259" key="8">
    <source>
        <dbReference type="Pfam" id="PF01571"/>
    </source>
</evidence>